<feature type="repeat" description="ANK" evidence="2">
    <location>
        <begin position="1567"/>
        <end position="1599"/>
    </location>
</feature>
<accession>A0A8H3G0G0</accession>
<dbReference type="Pfam" id="PF24883">
    <property type="entry name" value="NPHP3_N"/>
    <property type="match status" value="1"/>
</dbReference>
<dbReference type="Pfam" id="PF17100">
    <property type="entry name" value="NACHT_N"/>
    <property type="match status" value="1"/>
</dbReference>
<reference evidence="4" key="1">
    <citation type="submission" date="2021-03" db="EMBL/GenBank/DDBJ databases">
        <authorList>
            <person name="Tagirdzhanova G."/>
        </authorList>
    </citation>
    <scope>NUCLEOTIDE SEQUENCE</scope>
</reference>
<keyword evidence="2" id="KW-0040">ANK repeat</keyword>
<keyword evidence="1" id="KW-0677">Repeat</keyword>
<dbReference type="Gene3D" id="1.25.40.20">
    <property type="entry name" value="Ankyrin repeat-containing domain"/>
    <property type="match status" value="2"/>
</dbReference>
<dbReference type="InterPro" id="IPR036770">
    <property type="entry name" value="Ankyrin_rpt-contain_sf"/>
</dbReference>
<dbReference type="InterPro" id="IPR027417">
    <property type="entry name" value="P-loop_NTPase"/>
</dbReference>
<evidence type="ECO:0000256" key="1">
    <source>
        <dbReference type="ARBA" id="ARBA00022737"/>
    </source>
</evidence>
<comment type="caution">
    <text evidence="4">The sequence shown here is derived from an EMBL/GenBank/DDBJ whole genome shotgun (WGS) entry which is preliminary data.</text>
</comment>
<evidence type="ECO:0000313" key="5">
    <source>
        <dbReference type="Proteomes" id="UP000664203"/>
    </source>
</evidence>
<organism evidence="4 5">
    <name type="scientific">Alectoria fallacina</name>
    <dbReference type="NCBI Taxonomy" id="1903189"/>
    <lineage>
        <taxon>Eukaryota</taxon>
        <taxon>Fungi</taxon>
        <taxon>Dikarya</taxon>
        <taxon>Ascomycota</taxon>
        <taxon>Pezizomycotina</taxon>
        <taxon>Lecanoromycetes</taxon>
        <taxon>OSLEUM clade</taxon>
        <taxon>Lecanoromycetidae</taxon>
        <taxon>Lecanorales</taxon>
        <taxon>Lecanorineae</taxon>
        <taxon>Parmeliaceae</taxon>
        <taxon>Alectoria</taxon>
    </lineage>
</organism>
<dbReference type="PROSITE" id="PS50297">
    <property type="entry name" value="ANK_REP_REGION"/>
    <property type="match status" value="2"/>
</dbReference>
<keyword evidence="5" id="KW-1185">Reference proteome</keyword>
<dbReference type="SMART" id="SM00248">
    <property type="entry name" value="ANK"/>
    <property type="match status" value="6"/>
</dbReference>
<dbReference type="PANTHER" id="PTHR10039:SF16">
    <property type="entry name" value="GPI INOSITOL-DEACYLASE"/>
    <property type="match status" value="1"/>
</dbReference>
<dbReference type="InterPro" id="IPR031359">
    <property type="entry name" value="NACHT_N"/>
</dbReference>
<evidence type="ECO:0000313" key="4">
    <source>
        <dbReference type="EMBL" id="CAF9932519.1"/>
    </source>
</evidence>
<dbReference type="InterPro" id="IPR056884">
    <property type="entry name" value="NPHP3-like_N"/>
</dbReference>
<dbReference type="PANTHER" id="PTHR10039">
    <property type="entry name" value="AMELOGENIN"/>
    <property type="match status" value="1"/>
</dbReference>
<dbReference type="SUPFAM" id="SSF48403">
    <property type="entry name" value="Ankyrin repeat"/>
    <property type="match status" value="1"/>
</dbReference>
<dbReference type="InterPro" id="IPR055530">
    <property type="entry name" value="DUF7104"/>
</dbReference>
<dbReference type="InterPro" id="IPR007111">
    <property type="entry name" value="NACHT_NTPase"/>
</dbReference>
<evidence type="ECO:0000256" key="2">
    <source>
        <dbReference type="PROSITE-ProRule" id="PRU00023"/>
    </source>
</evidence>
<dbReference type="InterPro" id="IPR002110">
    <property type="entry name" value="Ankyrin_rpt"/>
</dbReference>
<dbReference type="EMBL" id="CAJPDR010000330">
    <property type="protein sequence ID" value="CAF9932519.1"/>
    <property type="molecule type" value="Genomic_DNA"/>
</dbReference>
<dbReference type="PROSITE" id="PS50837">
    <property type="entry name" value="NACHT"/>
    <property type="match status" value="1"/>
</dbReference>
<dbReference type="PROSITE" id="PS50088">
    <property type="entry name" value="ANK_REPEAT"/>
    <property type="match status" value="2"/>
</dbReference>
<evidence type="ECO:0000259" key="3">
    <source>
        <dbReference type="PROSITE" id="PS50837"/>
    </source>
</evidence>
<dbReference type="SUPFAM" id="SSF140860">
    <property type="entry name" value="Pseudo ankyrin repeat-like"/>
    <property type="match status" value="1"/>
</dbReference>
<protein>
    <recommendedName>
        <fullName evidence="3">NACHT domain-containing protein</fullName>
    </recommendedName>
</protein>
<sequence>MITLEIGMTTSSKDLWASALENLPKSDRQQLAFHNGQDRLEILSDLQVLTESAKEQCIKKRWRFRKRHDGETIVLRDIFNKMVVWIDMFKQVGDTVMQYDPGHAALPWAGVRFILQVAVGDIVKFDFVVEGAEAIARMIGRYAIFEDIYLRQTSKASMELESALIRLYSTILSYQSKAKSFFDQSSPKRILRSAFVTEDEFESLATKMELEQSNVDRCAAILDAENQNKISNSLEVLSIVQNEKHAGLMELLHTIDGPILRMNSQLSVIEDHLDKSKRYEILRWISAQPYLEHHEQISKNALSGTGKWLLEDPTYAEWHKGSTSSLLWLHGKVGAGKSTLVSIVVEDGVRRFEAGQSPPPVYFYCSRNAAEPERSDPAAILSSIVRQLSCAEPGLPLLPPVIEKYEKKGQGFNSRGLRIEESCELITKLIEHYPMTTMIIDALDECDPEKRDILLDAIEGLLQNSSLGLLKVFLSSRDDQDIVCTLREYPNLDLVSSRNSADIEAFVREETDKLVKKRRLLRNSHAKEALKALIIDEVSRGADGMFRWASLQLELLCTMKLDSDVRARLGRLPPKLEQLYLEIYEKNLLKYPGEVGQSIISNIMKWLLCAQRQMKCSEFCTAVVMTIVPAEELTKEHVLDLCHNFVEFDDGLDVFRFAHLSVREFLEKRAEYVTKSCHLLAAETCLLQFIGSSKWSAAETFLHHQCILDLRGKVASIAGLSGGFHNYATMFWAKHCQLVGEDGRKSNPRFKRVFRFFLSDASDDLSPLNIWIQSSLRRKQDGDLQYFLDPMNGVESEDRVYYVACAYGFCEILRACVNSNLPKEREKGWNLAAESNEGEALKLLLSNLSQDEISVGLVSRVALNMDPDTLDWVLRKSKLEVTTLVDDLVNGWGNGKEIVGRLMEKYRPSEISWTLLMYAARFCSASTFESFLPKSDDTATSWDLLLDQAGREGNLEVMILLLAKKDLRMSPNIMRAIAGLGDEKAMQSLLDREDSGEITDEVIIAATLNQNEKVLGLLLGRGGSAGISTKAVDGAMKNPNERVLNLLLDNGYQMSQTLVNKAAANGSASTLRLLLDRGGVITGLVLRCAARNNIDGSKVMSLLLAEAEDLMIVEEMTEMMKIAAQSESEELGILRLLLERAGDVLISEDVLVTAATNQGLGDELIKLLSGRDWEMTEEVLEAMLTWVASEEALQLVLDRFKDLKITGKILQAAASNYSFGDQLVGLLLDRVNLLDGMELLLTKAAGNKSFGLEMILLLQRRVGNINFTQKAMAAAVERGSKRTMTFLFNHTSAPITEAVVVGALMNNEVERVQFVLDRAPDLLVTRKMVHTAARYSGLECLTLIWERACRAKITEAVTKDVAQAAIENWWPDHENLRFLLDEVKDIVIGPEALVSIARKGPDSVPLLNLLIDRGINLQITHDVLQAAARNFWDNTSLITFLLERSDKAMLTDELFRAAADSGNWKILQELSTYCGLAEVPKTWLDLARLQDAVNSFPTAIINSRLPPPRETDLNLDVVLESIGRGVEPDVPDSGGRTPLFHAAILGDILTVQALLSAGANPNSKDGLGRTPLFLAAFGGHYNIVEILLDLGVPTHLEDAGGDTPASMAKSFGHMRVFRLLERRRQP</sequence>
<proteinExistence type="predicted"/>
<dbReference type="Pfam" id="PF23397">
    <property type="entry name" value="DUF7104"/>
    <property type="match status" value="4"/>
</dbReference>
<dbReference type="OrthoDB" id="7464126at2759"/>
<dbReference type="Gene3D" id="3.40.50.300">
    <property type="entry name" value="P-loop containing nucleotide triphosphate hydrolases"/>
    <property type="match status" value="1"/>
</dbReference>
<dbReference type="Proteomes" id="UP000664203">
    <property type="component" value="Unassembled WGS sequence"/>
</dbReference>
<dbReference type="Pfam" id="PF12796">
    <property type="entry name" value="Ank_2"/>
    <property type="match status" value="1"/>
</dbReference>
<feature type="domain" description="NACHT" evidence="3">
    <location>
        <begin position="325"/>
        <end position="479"/>
    </location>
</feature>
<gene>
    <name evidence="4" type="ORF">ALECFALPRED_005315</name>
</gene>
<name>A0A8H3G0G0_9LECA</name>
<feature type="repeat" description="ANK" evidence="2">
    <location>
        <begin position="1534"/>
        <end position="1566"/>
    </location>
</feature>